<dbReference type="EMBL" id="CATOUU010000377">
    <property type="protein sequence ID" value="CAI9926833.1"/>
    <property type="molecule type" value="Genomic_DNA"/>
</dbReference>
<dbReference type="AlphaFoldDB" id="A0AA86QUV4"/>
<comment type="caution">
    <text evidence="3">The sequence shown here is derived from an EMBL/GenBank/DDBJ whole genome shotgun (WGS) entry which is preliminary data.</text>
</comment>
<reference evidence="3" key="1">
    <citation type="submission" date="2023-06" db="EMBL/GenBank/DDBJ databases">
        <authorList>
            <person name="Kurt Z."/>
        </authorList>
    </citation>
    <scope>NUCLEOTIDE SEQUENCE</scope>
</reference>
<dbReference type="EMBL" id="CAXDID020000283">
    <property type="protein sequence ID" value="CAL6070511.1"/>
    <property type="molecule type" value="Genomic_DNA"/>
</dbReference>
<organism evidence="3">
    <name type="scientific">Hexamita inflata</name>
    <dbReference type="NCBI Taxonomy" id="28002"/>
    <lineage>
        <taxon>Eukaryota</taxon>
        <taxon>Metamonada</taxon>
        <taxon>Diplomonadida</taxon>
        <taxon>Hexamitidae</taxon>
        <taxon>Hexamitinae</taxon>
        <taxon>Hexamita</taxon>
    </lineage>
</organism>
<evidence type="ECO:0000313" key="4">
    <source>
        <dbReference type="EMBL" id="CAL6070511.1"/>
    </source>
</evidence>
<feature type="region of interest" description="Disordered" evidence="1">
    <location>
        <begin position="124"/>
        <end position="167"/>
    </location>
</feature>
<evidence type="ECO:0000313" key="6">
    <source>
        <dbReference type="Proteomes" id="UP001642409"/>
    </source>
</evidence>
<keyword evidence="6" id="KW-1185">Reference proteome</keyword>
<reference evidence="4 6" key="2">
    <citation type="submission" date="2024-07" db="EMBL/GenBank/DDBJ databases">
        <authorList>
            <person name="Akdeniz Z."/>
        </authorList>
    </citation>
    <scope>NUCLEOTIDE SEQUENCE [LARGE SCALE GENOMIC DNA]</scope>
</reference>
<sequence length="167" mass="19468">MTTKFKLQSLYKFSKPPPFQINKTDRIYSLVSNIDKDSPAPSQYHIIKQENLGQIGIMMNRYAKKCTFDKIAKQQEFKLPPTKYSPEPINYKQILHRLGSRQNSIPSLHKSDDELQQSLLSPQYYAPQLREQTTRQSKIMSRSRDRATKRPDLSSFVGPASYDIRKQ</sequence>
<dbReference type="EMBL" id="CATOUU010000927">
    <property type="protein sequence ID" value="CAI9960078.1"/>
    <property type="molecule type" value="Genomic_DNA"/>
</dbReference>
<evidence type="ECO:0000313" key="2">
    <source>
        <dbReference type="EMBL" id="CAI9926833.1"/>
    </source>
</evidence>
<evidence type="ECO:0000256" key="1">
    <source>
        <dbReference type="SAM" id="MobiDB-lite"/>
    </source>
</evidence>
<name>A0AA86QUV4_9EUKA</name>
<evidence type="ECO:0000313" key="5">
    <source>
        <dbReference type="EMBL" id="CAL6091452.1"/>
    </source>
</evidence>
<gene>
    <name evidence="2" type="ORF">HINF_LOCUS14478</name>
    <name evidence="3" type="ORF">HINF_LOCUS47723</name>
    <name evidence="4" type="ORF">HINF_LOCUS54528</name>
    <name evidence="5" type="ORF">HINF_LOCUS65792</name>
</gene>
<accession>A0AA86QUV4</accession>
<feature type="compositionally biased region" description="Polar residues" evidence="1">
    <location>
        <begin position="130"/>
        <end position="140"/>
    </location>
</feature>
<protein>
    <submittedName>
        <fullName evidence="4">Hypothetical_protein</fullName>
    </submittedName>
</protein>
<dbReference type="EMBL" id="CAXDID020000436">
    <property type="protein sequence ID" value="CAL6091452.1"/>
    <property type="molecule type" value="Genomic_DNA"/>
</dbReference>
<dbReference type="Proteomes" id="UP001642409">
    <property type="component" value="Unassembled WGS sequence"/>
</dbReference>
<evidence type="ECO:0000313" key="3">
    <source>
        <dbReference type="EMBL" id="CAI9960078.1"/>
    </source>
</evidence>
<feature type="compositionally biased region" description="Basic and acidic residues" evidence="1">
    <location>
        <begin position="142"/>
        <end position="152"/>
    </location>
</feature>
<proteinExistence type="predicted"/>